<dbReference type="Proteomes" id="UP000216605">
    <property type="component" value="Unassembled WGS sequence"/>
</dbReference>
<dbReference type="Pfam" id="PF11751">
    <property type="entry name" value="PorP_SprF"/>
    <property type="match status" value="1"/>
</dbReference>
<dbReference type="OrthoDB" id="1393025at2"/>
<gene>
    <name evidence="2" type="ORF">CHU92_03810</name>
</gene>
<reference evidence="2 3" key="1">
    <citation type="submission" date="2017-07" db="EMBL/GenBank/DDBJ databases">
        <title>Flavobacterium cyanobacteriorum sp. nov., isolated from cyanobacterial aggregates in a eutrophic lake.</title>
        <authorList>
            <person name="Cai H."/>
        </authorList>
    </citation>
    <scope>NUCLEOTIDE SEQUENCE [LARGE SCALE GENOMIC DNA]</scope>
    <source>
        <strain evidence="2 3">TH021</strain>
    </source>
</reference>
<evidence type="ECO:0000256" key="1">
    <source>
        <dbReference type="SAM" id="MobiDB-lite"/>
    </source>
</evidence>
<feature type="region of interest" description="Disordered" evidence="1">
    <location>
        <begin position="323"/>
        <end position="365"/>
    </location>
</feature>
<dbReference type="InterPro" id="IPR019861">
    <property type="entry name" value="PorP/SprF_Bacteroidetes"/>
</dbReference>
<dbReference type="AlphaFoldDB" id="A0A255ZN14"/>
<organism evidence="2 3">
    <name type="scientific">Flavobacterium cyanobacteriorum</name>
    <dbReference type="NCBI Taxonomy" id="2022802"/>
    <lineage>
        <taxon>Bacteria</taxon>
        <taxon>Pseudomonadati</taxon>
        <taxon>Bacteroidota</taxon>
        <taxon>Flavobacteriia</taxon>
        <taxon>Flavobacteriales</taxon>
        <taxon>Flavobacteriaceae</taxon>
        <taxon>Flavobacterium</taxon>
    </lineage>
</organism>
<dbReference type="EMBL" id="NOXV01000191">
    <property type="protein sequence ID" value="OYQ42811.1"/>
    <property type="molecule type" value="Genomic_DNA"/>
</dbReference>
<evidence type="ECO:0008006" key="4">
    <source>
        <dbReference type="Google" id="ProtNLM"/>
    </source>
</evidence>
<evidence type="ECO:0000313" key="3">
    <source>
        <dbReference type="Proteomes" id="UP000216605"/>
    </source>
</evidence>
<feature type="compositionally biased region" description="Basic and acidic residues" evidence="1">
    <location>
        <begin position="331"/>
        <end position="344"/>
    </location>
</feature>
<feature type="compositionally biased region" description="Basic and acidic residues" evidence="1">
    <location>
        <begin position="351"/>
        <end position="363"/>
    </location>
</feature>
<evidence type="ECO:0000313" key="2">
    <source>
        <dbReference type="EMBL" id="OYQ42811.1"/>
    </source>
</evidence>
<dbReference type="NCBIfam" id="TIGR03519">
    <property type="entry name" value="T9SS_PorP_fam"/>
    <property type="match status" value="1"/>
</dbReference>
<keyword evidence="3" id="KW-1185">Reference proteome</keyword>
<sequence>MRLSMAQNYIALLLIIIMGAFSGLNAQDAPVLTFNIPVQNNVKYNRFLLNPAFSFVREDNKNIVLYHRNQWFRFDDSPKLYMLSYSGKFSEKTGLGIGLYRQNLGVLSSFGGIANYAYNITLMEKMNLTLGFNLAYYNSGVDKARIIAQEPDPAILAMRDNSILSLKPGINFNYRSFDFGAYLENYIDYDFKSGQMTEDYTDRTYSGHIMYTYAFESREGIFGNGDIKFLLRGRKSEEASLTINGNVLLHFPRTGWFQAGVDDFYGISAGAGVHLSKKLSLGYTYERGTKSGIVNLGATHEVVIAFSLTDRIAIAEKATAVRDSVYETEETPEKPEEPERPEPKRKTKKQVQKEKEAEEKAYEPDYDMDAELGRLRLDLDEEDQHLLEILLREDSLIHVQKAELEKKIKNLKEYARREKAARQRKQLSIDTESQKAATAATAGDNPDSGALQGETPATLPEPGDTDETDEIIEKDIREYYAKKTRKPRKNLEQINHMMIDNAEPGYYIIANVFATNKNADAFMQSLKNRGISAKSFYNPKNHFRYVYLKRHNTWREALISYYSNVDNTYFDPIWISSVNIIK</sequence>
<feature type="region of interest" description="Disordered" evidence="1">
    <location>
        <begin position="419"/>
        <end position="470"/>
    </location>
</feature>
<comment type="caution">
    <text evidence="2">The sequence shown here is derived from an EMBL/GenBank/DDBJ whole genome shotgun (WGS) entry which is preliminary data.</text>
</comment>
<proteinExistence type="predicted"/>
<accession>A0A255ZN14</accession>
<name>A0A255ZN14_9FLAO</name>
<protein>
    <recommendedName>
        <fullName evidence="4">SPOR domain-containing protein</fullName>
    </recommendedName>
</protein>